<gene>
    <name evidence="3" type="ORF">WHR41_01454</name>
</gene>
<dbReference type="Gene3D" id="2.60.120.260">
    <property type="entry name" value="Galactose-binding domain-like"/>
    <property type="match status" value="1"/>
</dbReference>
<dbReference type="Pfam" id="PF08530">
    <property type="entry name" value="PepX_C"/>
    <property type="match status" value="1"/>
</dbReference>
<dbReference type="InterPro" id="IPR000383">
    <property type="entry name" value="Xaa-Pro-like_dom"/>
</dbReference>
<evidence type="ECO:0000313" key="4">
    <source>
        <dbReference type="Proteomes" id="UP000803884"/>
    </source>
</evidence>
<feature type="domain" description="Xaa-Pro dipeptidyl-peptidase C-terminal" evidence="2">
    <location>
        <begin position="324"/>
        <end position="584"/>
    </location>
</feature>
<dbReference type="PANTHER" id="PTHR43056:SF10">
    <property type="entry name" value="COCE_NOND FAMILY, PUTATIVE (AFU_ORTHOLOGUE AFUA_7G00600)-RELATED"/>
    <property type="match status" value="1"/>
</dbReference>
<dbReference type="PANTHER" id="PTHR43056">
    <property type="entry name" value="PEPTIDASE S9 PROLYL OLIGOPEPTIDASE"/>
    <property type="match status" value="1"/>
</dbReference>
<organism evidence="3 4">
    <name type="scientific">Cladosporium halotolerans</name>
    <dbReference type="NCBI Taxonomy" id="1052096"/>
    <lineage>
        <taxon>Eukaryota</taxon>
        <taxon>Fungi</taxon>
        <taxon>Dikarya</taxon>
        <taxon>Ascomycota</taxon>
        <taxon>Pezizomycotina</taxon>
        <taxon>Dothideomycetes</taxon>
        <taxon>Dothideomycetidae</taxon>
        <taxon>Cladosporiales</taxon>
        <taxon>Cladosporiaceae</taxon>
        <taxon>Cladosporium</taxon>
    </lineage>
</organism>
<reference evidence="3 4" key="1">
    <citation type="journal article" date="2020" name="Microbiol. Resour. Announc.">
        <title>Draft Genome Sequence of a Cladosporium Species Isolated from the Mesophotic Ascidian Didemnum maculosum.</title>
        <authorList>
            <person name="Gioti A."/>
            <person name="Siaperas R."/>
            <person name="Nikolaivits E."/>
            <person name="Le Goff G."/>
            <person name="Ouazzani J."/>
            <person name="Kotoulas G."/>
            <person name="Topakas E."/>
        </authorList>
    </citation>
    <scope>NUCLEOTIDE SEQUENCE [LARGE SCALE GENOMIC DNA]</scope>
    <source>
        <strain evidence="3 4">TM138-S3</strain>
    </source>
</reference>
<sequence>MPQSIPIAFKPIGKPEVGHNNYQGFQPGKTEVLPKGWNGYSARALESDIRVDHDVEFKVRDGSRLYADIYRPANSSQEKLPAIISWSPYGKKYSALEMLPMCVWNCCVGRKDLSGIEKFEGLDPQAWCPRGYAVISVDARGAGDSDGSMHIMGSQDAEDCYDVIEAIAKLTWCNGRIGMAGNSALAIIQWLVAALQPPHLAAIAPWEGSGDIYREQFCRGGWFSMSNFDLITREILKGKGGVEDFAEMYKRYPLSNEYWQDKRADMTKIQCPVFISGSDFSSIHTMGAVRGWMELPHNNKWIRWSSYQEWYELYCVKSADEELHKYFDRYLRNVDNGWEVDTPKVRWSALQFGDREAIDDIEFADFPIPGTEYKEFFLQPGKLADSTASETSIVQYDSESTIEVADFSYTFKEKSRLIGLPKAVLYMSCPEKDDMIVFVNLRKRDKDGNLIMHLNFPFEATPYKSIADIPKKEMASLNLHLGSLGILRASHRAFDASRSIHPQFPYHPHDREEKITPGDIVKLEIGIWAMGVDFDAGESISVQVSGQLPSIAEFTAWSSPRPEHEKNKGAHQIHIGPDHPSSIILPFVPL</sequence>
<comment type="caution">
    <text evidence="3">The sequence shown here is derived from an EMBL/GenBank/DDBJ whole genome shotgun (WGS) entry which is preliminary data.</text>
</comment>
<dbReference type="InterPro" id="IPR050585">
    <property type="entry name" value="Xaa-Pro_dipeptidyl-ppase/CocE"/>
</dbReference>
<keyword evidence="1" id="KW-0378">Hydrolase</keyword>
<dbReference type="GO" id="GO:0008239">
    <property type="term" value="F:dipeptidyl-peptidase activity"/>
    <property type="evidence" value="ECO:0007669"/>
    <property type="project" value="InterPro"/>
</dbReference>
<name>A0AB34KXV0_9PEZI</name>
<dbReference type="GeneID" id="96002898"/>
<evidence type="ECO:0000259" key="2">
    <source>
        <dbReference type="SMART" id="SM00939"/>
    </source>
</evidence>
<dbReference type="InterPro" id="IPR013736">
    <property type="entry name" value="Xaa-Pro_dipept_C"/>
</dbReference>
<dbReference type="SUPFAM" id="SSF49785">
    <property type="entry name" value="Galactose-binding domain-like"/>
    <property type="match status" value="1"/>
</dbReference>
<dbReference type="InterPro" id="IPR008979">
    <property type="entry name" value="Galactose-bd-like_sf"/>
</dbReference>
<proteinExistence type="predicted"/>
<dbReference type="AlphaFoldDB" id="A0AB34KXV0"/>
<accession>A0AB34KXV0</accession>
<evidence type="ECO:0000313" key="3">
    <source>
        <dbReference type="EMBL" id="KAL1589838.1"/>
    </source>
</evidence>
<dbReference type="RefSeq" id="XP_069232943.1">
    <property type="nucleotide sequence ID" value="XM_069370060.1"/>
</dbReference>
<evidence type="ECO:0000256" key="1">
    <source>
        <dbReference type="ARBA" id="ARBA00022801"/>
    </source>
</evidence>
<keyword evidence="4" id="KW-1185">Reference proteome</keyword>
<dbReference type="SUPFAM" id="SSF53474">
    <property type="entry name" value="alpha/beta-Hydrolases"/>
    <property type="match status" value="1"/>
</dbReference>
<dbReference type="InterPro" id="IPR029058">
    <property type="entry name" value="AB_hydrolase_fold"/>
</dbReference>
<dbReference type="Pfam" id="PF02129">
    <property type="entry name" value="Peptidase_S15"/>
    <property type="match status" value="1"/>
</dbReference>
<dbReference type="NCBIfam" id="TIGR00976">
    <property type="entry name" value="CocE_NonD"/>
    <property type="match status" value="1"/>
</dbReference>
<dbReference type="SMART" id="SM00939">
    <property type="entry name" value="PepX_C"/>
    <property type="match status" value="1"/>
</dbReference>
<dbReference type="InterPro" id="IPR005674">
    <property type="entry name" value="CocE/Ser_esterase"/>
</dbReference>
<dbReference type="EMBL" id="JAAQHG020000004">
    <property type="protein sequence ID" value="KAL1589838.1"/>
    <property type="molecule type" value="Genomic_DNA"/>
</dbReference>
<dbReference type="Gene3D" id="3.40.50.1820">
    <property type="entry name" value="alpha/beta hydrolase"/>
    <property type="match status" value="1"/>
</dbReference>
<dbReference type="Gene3D" id="1.10.3020.20">
    <property type="match status" value="1"/>
</dbReference>
<dbReference type="Proteomes" id="UP000803884">
    <property type="component" value="Unassembled WGS sequence"/>
</dbReference>
<protein>
    <recommendedName>
        <fullName evidence="2">Xaa-Pro dipeptidyl-peptidase C-terminal domain-containing protein</fullName>
    </recommendedName>
</protein>